<sequence length="41" mass="4732">MKVSTGGLERISQKLHTLCARYSRRSLSLSLMMHVREHFGN</sequence>
<evidence type="ECO:0000313" key="2">
    <source>
        <dbReference type="Proteomes" id="UP001234989"/>
    </source>
</evidence>
<reference evidence="1" key="1">
    <citation type="submission" date="2023-08" db="EMBL/GenBank/DDBJ databases">
        <title>A de novo genome assembly of Solanum verrucosum Schlechtendal, a Mexican diploid species geographically isolated from the other diploid A-genome species in potato relatives.</title>
        <authorList>
            <person name="Hosaka K."/>
        </authorList>
    </citation>
    <scope>NUCLEOTIDE SEQUENCE</scope>
    <source>
        <tissue evidence="1">Young leaves</tissue>
    </source>
</reference>
<name>A0AAF0V8K6_SOLVR</name>
<proteinExistence type="predicted"/>
<dbReference type="EMBL" id="CP133623">
    <property type="protein sequence ID" value="WMV58663.1"/>
    <property type="molecule type" value="Genomic_DNA"/>
</dbReference>
<accession>A0AAF0V8K6</accession>
<dbReference type="Proteomes" id="UP001234989">
    <property type="component" value="Chromosome 12"/>
</dbReference>
<gene>
    <name evidence="1" type="ORF">MTR67_052048</name>
</gene>
<keyword evidence="2" id="KW-1185">Reference proteome</keyword>
<dbReference type="AlphaFoldDB" id="A0AAF0V8K6"/>
<organism evidence="1 2">
    <name type="scientific">Solanum verrucosum</name>
    <dbReference type="NCBI Taxonomy" id="315347"/>
    <lineage>
        <taxon>Eukaryota</taxon>
        <taxon>Viridiplantae</taxon>
        <taxon>Streptophyta</taxon>
        <taxon>Embryophyta</taxon>
        <taxon>Tracheophyta</taxon>
        <taxon>Spermatophyta</taxon>
        <taxon>Magnoliopsida</taxon>
        <taxon>eudicotyledons</taxon>
        <taxon>Gunneridae</taxon>
        <taxon>Pentapetalae</taxon>
        <taxon>asterids</taxon>
        <taxon>lamiids</taxon>
        <taxon>Solanales</taxon>
        <taxon>Solanaceae</taxon>
        <taxon>Solanoideae</taxon>
        <taxon>Solaneae</taxon>
        <taxon>Solanum</taxon>
    </lineage>
</organism>
<evidence type="ECO:0000313" key="1">
    <source>
        <dbReference type="EMBL" id="WMV58663.1"/>
    </source>
</evidence>
<protein>
    <submittedName>
        <fullName evidence="1">Uncharacterized protein</fullName>
    </submittedName>
</protein>